<dbReference type="AlphaFoldDB" id="A0A1Z3HG30"/>
<keyword evidence="1" id="KW-0808">Transferase</keyword>
<dbReference type="OrthoDB" id="9794566at2"/>
<dbReference type="PANTHER" id="PTHR43420">
    <property type="entry name" value="ACETYLTRANSFERASE"/>
    <property type="match status" value="1"/>
</dbReference>
<dbReference type="GO" id="GO:0016747">
    <property type="term" value="F:acyltransferase activity, transferring groups other than amino-acyl groups"/>
    <property type="evidence" value="ECO:0007669"/>
    <property type="project" value="InterPro"/>
</dbReference>
<dbReference type="Proteomes" id="UP000191901">
    <property type="component" value="Chromosome"/>
</dbReference>
<dbReference type="Pfam" id="PF00583">
    <property type="entry name" value="Acetyltransf_1"/>
    <property type="match status" value="1"/>
</dbReference>
<dbReference type="PROSITE" id="PS51186">
    <property type="entry name" value="GNAT"/>
    <property type="match status" value="1"/>
</dbReference>
<dbReference type="InterPro" id="IPR016181">
    <property type="entry name" value="Acyl_CoA_acyltransferase"/>
</dbReference>
<protein>
    <submittedName>
        <fullName evidence="4">Ribosomal-protein-alanine acetyltransferase</fullName>
    </submittedName>
</protein>
<proteinExistence type="predicted"/>
<evidence type="ECO:0000313" key="4">
    <source>
        <dbReference type="EMBL" id="ASC69250.1"/>
    </source>
</evidence>
<dbReference type="KEGG" id="hhg:XM38_001770"/>
<dbReference type="EMBL" id="CP021983">
    <property type="protein sequence ID" value="ASC69250.1"/>
    <property type="molecule type" value="Genomic_DNA"/>
</dbReference>
<sequence>MPRLICRPLTNIDLPAIVHLDQLCFGGLWSLDGYRRELDSPNSDLIVLSRPEAIGATEAIIGIGSLWAILDEAHITLLGIAPSHRGLGLGQWLLGQLLWRAHHRQLARATLEVRPSNQAALAIYSKFGFTEAGRRHHYYADDEDAMILWRSGLRHPDYQAQWRQTLIPIHQRLQSREWRILQGDAASNPLANDASFSEKINVY</sequence>
<name>A0A1Z3HG30_9CYAN</name>
<organism evidence="4 5">
    <name type="scientific">Halomicronema hongdechloris C2206</name>
    <dbReference type="NCBI Taxonomy" id="1641165"/>
    <lineage>
        <taxon>Bacteria</taxon>
        <taxon>Bacillati</taxon>
        <taxon>Cyanobacteriota</taxon>
        <taxon>Cyanophyceae</taxon>
        <taxon>Nodosilineales</taxon>
        <taxon>Nodosilineaceae</taxon>
        <taxon>Halomicronema</taxon>
    </lineage>
</organism>
<feature type="domain" description="N-acetyltransferase" evidence="3">
    <location>
        <begin position="4"/>
        <end position="151"/>
    </location>
</feature>
<reference evidence="4 5" key="1">
    <citation type="journal article" date="2016" name="Biochim. Biophys. Acta">
        <title>Characterization of red-shifted phycobilisomes isolated from the chlorophyll f-containing cyanobacterium Halomicronema hongdechloris.</title>
        <authorList>
            <person name="Li Y."/>
            <person name="Lin Y."/>
            <person name="Garvey C.J."/>
            <person name="Birch D."/>
            <person name="Corkery R.W."/>
            <person name="Loughlin P.C."/>
            <person name="Scheer H."/>
            <person name="Willows R.D."/>
            <person name="Chen M."/>
        </authorList>
    </citation>
    <scope>NUCLEOTIDE SEQUENCE [LARGE SCALE GENOMIC DNA]</scope>
    <source>
        <strain evidence="4 5">C2206</strain>
    </source>
</reference>
<dbReference type="InterPro" id="IPR000182">
    <property type="entry name" value="GNAT_dom"/>
</dbReference>
<evidence type="ECO:0000313" key="5">
    <source>
        <dbReference type="Proteomes" id="UP000191901"/>
    </source>
</evidence>
<keyword evidence="5" id="KW-1185">Reference proteome</keyword>
<dbReference type="PANTHER" id="PTHR43420:SF44">
    <property type="entry name" value="ACETYLTRANSFERASE YPEA"/>
    <property type="match status" value="1"/>
</dbReference>
<dbReference type="Gene3D" id="3.40.630.30">
    <property type="match status" value="1"/>
</dbReference>
<dbReference type="RefSeq" id="WP_080810881.1">
    <property type="nucleotide sequence ID" value="NZ_CP021983.2"/>
</dbReference>
<dbReference type="InterPro" id="IPR050680">
    <property type="entry name" value="YpeA/RimI_acetyltransf"/>
</dbReference>
<gene>
    <name evidence="4" type="primary">rimI</name>
    <name evidence="4" type="ORF">XM38_001770</name>
</gene>
<evidence type="ECO:0000259" key="3">
    <source>
        <dbReference type="PROSITE" id="PS51186"/>
    </source>
</evidence>
<accession>A0A1Z3HG30</accession>
<evidence type="ECO:0000256" key="2">
    <source>
        <dbReference type="ARBA" id="ARBA00023315"/>
    </source>
</evidence>
<keyword evidence="2" id="KW-0012">Acyltransferase</keyword>
<dbReference type="SUPFAM" id="SSF55729">
    <property type="entry name" value="Acyl-CoA N-acyltransferases (Nat)"/>
    <property type="match status" value="1"/>
</dbReference>
<evidence type="ECO:0000256" key="1">
    <source>
        <dbReference type="ARBA" id="ARBA00022679"/>
    </source>
</evidence>